<dbReference type="GO" id="GO:0050660">
    <property type="term" value="F:flavin adenine dinucleotide binding"/>
    <property type="evidence" value="ECO:0007669"/>
    <property type="project" value="InterPro"/>
</dbReference>
<dbReference type="SUPFAM" id="SSF54373">
    <property type="entry name" value="FAD-linked reductases, C-terminal domain"/>
    <property type="match status" value="1"/>
</dbReference>
<dbReference type="PANTHER" id="PTHR11552">
    <property type="entry name" value="GLUCOSE-METHANOL-CHOLINE GMC OXIDOREDUCTASE"/>
    <property type="match status" value="1"/>
</dbReference>
<organism evidence="8 9">
    <name type="scientific">Aphanomyces euteiches</name>
    <dbReference type="NCBI Taxonomy" id="100861"/>
    <lineage>
        <taxon>Eukaryota</taxon>
        <taxon>Sar</taxon>
        <taxon>Stramenopiles</taxon>
        <taxon>Oomycota</taxon>
        <taxon>Saprolegniomycetes</taxon>
        <taxon>Saprolegniales</taxon>
        <taxon>Verrucalvaceae</taxon>
        <taxon>Aphanomyces</taxon>
    </lineage>
</organism>
<dbReference type="Pfam" id="PF00732">
    <property type="entry name" value="GMC_oxred_N"/>
    <property type="match status" value="1"/>
</dbReference>
<dbReference type="VEuPathDB" id="FungiDB:AeMF1_004519"/>
<accession>A0A6G0WVH3</accession>
<reference evidence="8 9" key="1">
    <citation type="submission" date="2019-07" db="EMBL/GenBank/DDBJ databases">
        <title>Genomics analysis of Aphanomyces spp. identifies a new class of oomycete effector associated with host adaptation.</title>
        <authorList>
            <person name="Gaulin E."/>
        </authorList>
    </citation>
    <scope>NUCLEOTIDE SEQUENCE [LARGE SCALE GENOMIC DNA]</scope>
    <source>
        <strain evidence="8 9">ATCC 201684</strain>
    </source>
</reference>
<comment type="similarity">
    <text evidence="2">Belongs to the GMC oxidoreductase family.</text>
</comment>
<gene>
    <name evidence="8" type="ORF">Ae201684_011268</name>
</gene>
<sequence>MISEETPLLPRLKIQRSLWPRSWHAALLLCIIVLVCISLNGNSSPMQFDVIVIGGGPAGSVVASKLIELTNLSVLLIEAGEATQKSLGGTHFININSQSMPYTPFDVPFYWNHVAHMETFHWNVPNTFLAKALGGCGIHNAMLYVRALREDIETWNMKPTWTWETANDIYLATEAFDGPKGLDFHGYNGRVQTTRPELTEPLSQAFLDGCKQLGFPTSSDFNAPGERLGAGWYHFNIRNGVRDSAATFLQPLLENRPPNFQLALNSMVEKINIDEATGRAVSVNVRLSTGKSTTIEANRAIVLTAGAVHTPKLLTLSGIASKDVLANLDIPVVADLPLVGNNLQDHPVIAMTFQATSPLNINLTAAWEQYIASKNGRLSTTGLAAGAFLTTPGGTSPELQLTFFPRLSEPQWSTEAPENQILITIALLAPEARNRVVVVSNQIDTPVIITPEIPQATNEHLTPLDAHKLVHGIRVVREIAATLALSQFAGAEIMPGLKVTSTDDLIEWIYATAYRNSHWVGTAKMGTSPSNGVVNQRLQVMNVSNLYVADASVIPIIPNGNVHSTVVMVASNAAKILADDLKDD</sequence>
<evidence type="ECO:0000256" key="5">
    <source>
        <dbReference type="PIRSR" id="PIRSR000137-2"/>
    </source>
</evidence>
<comment type="cofactor">
    <cofactor evidence="1 5">
        <name>FAD</name>
        <dbReference type="ChEBI" id="CHEBI:57692"/>
    </cofactor>
</comment>
<dbReference type="InterPro" id="IPR000172">
    <property type="entry name" value="GMC_OxRdtase_N"/>
</dbReference>
<keyword evidence="3" id="KW-0285">Flavoprotein</keyword>
<dbReference type="Pfam" id="PF05199">
    <property type="entry name" value="GMC_oxred_C"/>
    <property type="match status" value="1"/>
</dbReference>
<evidence type="ECO:0000256" key="1">
    <source>
        <dbReference type="ARBA" id="ARBA00001974"/>
    </source>
</evidence>
<dbReference type="InterPro" id="IPR036188">
    <property type="entry name" value="FAD/NAD-bd_sf"/>
</dbReference>
<dbReference type="GO" id="GO:0016614">
    <property type="term" value="F:oxidoreductase activity, acting on CH-OH group of donors"/>
    <property type="evidence" value="ECO:0007669"/>
    <property type="project" value="InterPro"/>
</dbReference>
<evidence type="ECO:0000256" key="3">
    <source>
        <dbReference type="ARBA" id="ARBA00022630"/>
    </source>
</evidence>
<dbReference type="InterPro" id="IPR007867">
    <property type="entry name" value="GMC_OxRtase_C"/>
</dbReference>
<name>A0A6G0WVH3_9STRA</name>
<feature type="binding site" evidence="5">
    <location>
        <position position="268"/>
    </location>
    <ligand>
        <name>FAD</name>
        <dbReference type="ChEBI" id="CHEBI:57692"/>
    </ligand>
</feature>
<dbReference type="PIRSF" id="PIRSF000137">
    <property type="entry name" value="Alcohol_oxidase"/>
    <property type="match status" value="1"/>
</dbReference>
<dbReference type="Gene3D" id="3.50.50.60">
    <property type="entry name" value="FAD/NAD(P)-binding domain"/>
    <property type="match status" value="1"/>
</dbReference>
<dbReference type="EMBL" id="VJMJ01000142">
    <property type="protein sequence ID" value="KAF0731474.1"/>
    <property type="molecule type" value="Genomic_DNA"/>
</dbReference>
<feature type="domain" description="Glucose-methanol-choline oxidoreductase N-terminal" evidence="6">
    <location>
        <begin position="49"/>
        <end position="348"/>
    </location>
</feature>
<evidence type="ECO:0000259" key="7">
    <source>
        <dbReference type="Pfam" id="PF05199"/>
    </source>
</evidence>
<comment type="caution">
    <text evidence="8">The sequence shown here is derived from an EMBL/GenBank/DDBJ whole genome shotgun (WGS) entry which is preliminary data.</text>
</comment>
<keyword evidence="4 5" id="KW-0274">FAD</keyword>
<proteinExistence type="inferred from homology"/>
<evidence type="ECO:0000313" key="8">
    <source>
        <dbReference type="EMBL" id="KAF0731474.1"/>
    </source>
</evidence>
<evidence type="ECO:0000313" key="9">
    <source>
        <dbReference type="Proteomes" id="UP000481153"/>
    </source>
</evidence>
<dbReference type="PANTHER" id="PTHR11552:SF147">
    <property type="entry name" value="CHOLINE DEHYDROGENASE, MITOCHONDRIAL"/>
    <property type="match status" value="1"/>
</dbReference>
<dbReference type="AlphaFoldDB" id="A0A6G0WVH3"/>
<keyword evidence="9" id="KW-1185">Reference proteome</keyword>
<protein>
    <recommendedName>
        <fullName evidence="10">Glucose-methanol-choline oxidoreductase N-terminal domain-containing protein</fullName>
    </recommendedName>
</protein>
<dbReference type="Proteomes" id="UP000481153">
    <property type="component" value="Unassembled WGS sequence"/>
</dbReference>
<evidence type="ECO:0008006" key="10">
    <source>
        <dbReference type="Google" id="ProtNLM"/>
    </source>
</evidence>
<evidence type="ECO:0000256" key="4">
    <source>
        <dbReference type="ARBA" id="ARBA00022827"/>
    </source>
</evidence>
<feature type="domain" description="Glucose-methanol-choline oxidoreductase C-terminal" evidence="7">
    <location>
        <begin position="430"/>
        <end position="570"/>
    </location>
</feature>
<evidence type="ECO:0000259" key="6">
    <source>
        <dbReference type="Pfam" id="PF00732"/>
    </source>
</evidence>
<dbReference type="Gene3D" id="3.30.560.10">
    <property type="entry name" value="Glucose Oxidase, domain 3"/>
    <property type="match status" value="1"/>
</dbReference>
<evidence type="ECO:0000256" key="2">
    <source>
        <dbReference type="ARBA" id="ARBA00010790"/>
    </source>
</evidence>
<dbReference type="InterPro" id="IPR012132">
    <property type="entry name" value="GMC_OxRdtase"/>
</dbReference>
<dbReference type="SUPFAM" id="SSF51905">
    <property type="entry name" value="FAD/NAD(P)-binding domain"/>
    <property type="match status" value="1"/>
</dbReference>